<evidence type="ECO:0000313" key="3">
    <source>
        <dbReference type="Proteomes" id="UP000187283"/>
    </source>
</evidence>
<dbReference type="Proteomes" id="UP000187283">
    <property type="component" value="Unassembled WGS sequence"/>
</dbReference>
<dbReference type="AlphaFoldDB" id="A0A1R1XXV8"/>
<gene>
    <name evidence="2" type="ORF">AYI70_g4730</name>
</gene>
<name>A0A1R1XXV8_9FUNG</name>
<feature type="domain" description="Reverse transcriptase/retrotransposon-derived protein RNase H-like" evidence="1">
    <location>
        <begin position="2"/>
        <end position="49"/>
    </location>
</feature>
<dbReference type="OrthoDB" id="444848at2759"/>
<proteinExistence type="predicted"/>
<comment type="caution">
    <text evidence="2">The sequence shown here is derived from an EMBL/GenBank/DDBJ whole genome shotgun (WGS) entry which is preliminary data.</text>
</comment>
<reference evidence="2 3" key="1">
    <citation type="submission" date="2017-01" db="EMBL/GenBank/DDBJ databases">
        <authorList>
            <person name="Mah S.A."/>
            <person name="Swanson W.J."/>
            <person name="Moy G.W."/>
            <person name="Vacquier V.D."/>
        </authorList>
    </citation>
    <scope>NUCLEOTIDE SEQUENCE [LARGE SCALE GENOMIC DNA]</scope>
    <source>
        <strain evidence="2 3">GSMNP</strain>
    </source>
</reference>
<protein>
    <recommendedName>
        <fullName evidence="1">Reverse transcriptase/retrotransposon-derived protein RNase H-like domain-containing protein</fullName>
    </recommendedName>
</protein>
<evidence type="ECO:0000313" key="2">
    <source>
        <dbReference type="EMBL" id="OMJ19445.1"/>
    </source>
</evidence>
<dbReference type="Pfam" id="PF17919">
    <property type="entry name" value="RT_RNaseH_2"/>
    <property type="match status" value="1"/>
</dbReference>
<accession>A0A1R1XXV8</accession>
<keyword evidence="3" id="KW-1185">Reference proteome</keyword>
<feature type="non-terminal residue" evidence="2">
    <location>
        <position position="115"/>
    </location>
</feature>
<dbReference type="EMBL" id="LSSN01001486">
    <property type="protein sequence ID" value="OMJ19445.1"/>
    <property type="molecule type" value="Genomic_DNA"/>
</dbReference>
<evidence type="ECO:0000259" key="1">
    <source>
        <dbReference type="Pfam" id="PF17919"/>
    </source>
</evidence>
<dbReference type="InterPro" id="IPR041577">
    <property type="entry name" value="RT_RNaseH_2"/>
</dbReference>
<sequence>MKEVLTSKTILRPPDYKDPNRPLILTVDASPVGAGAVLQQNDKEGNRYAIRRKVLNEIHGGGGGGHRGRDSTLKLEFKTWNSVNWKPEMSTEELLTSRMHQLEAKDELILDVADR</sequence>
<organism evidence="2 3">
    <name type="scientific">Smittium culicis</name>
    <dbReference type="NCBI Taxonomy" id="133412"/>
    <lineage>
        <taxon>Eukaryota</taxon>
        <taxon>Fungi</taxon>
        <taxon>Fungi incertae sedis</taxon>
        <taxon>Zoopagomycota</taxon>
        <taxon>Kickxellomycotina</taxon>
        <taxon>Harpellomycetes</taxon>
        <taxon>Harpellales</taxon>
        <taxon>Legeriomycetaceae</taxon>
        <taxon>Smittium</taxon>
    </lineage>
</organism>